<sequence length="204" mass="23548">MTYIYQHRFWCLLLFPFDVRRLRRPGDEAIVPFQRQQITTKREACATSDTDRSTKIWKNKRREKRGSQVRESEKRTRLCIGHQLNGPTAYVNNDGAQQCGNVRGGSLSRMHPALTRGYQPAGASAGSYKTSVYRCFRESQRLLVSKPAAAANFTSIDGSGERRKRGYINSFNEKKIINKTCMRHARSKFELLQRPLKSNRDERT</sequence>
<name>A0AAW2GDK0_9HYME</name>
<keyword evidence="2" id="KW-1185">Reference proteome</keyword>
<gene>
    <name evidence="1" type="ORF">PUN28_006172</name>
</gene>
<reference evidence="1 2" key="1">
    <citation type="submission" date="2023-03" db="EMBL/GenBank/DDBJ databases">
        <title>High recombination rates correlate with genetic variation in Cardiocondyla obscurior ants.</title>
        <authorList>
            <person name="Errbii M."/>
        </authorList>
    </citation>
    <scope>NUCLEOTIDE SEQUENCE [LARGE SCALE GENOMIC DNA]</scope>
    <source>
        <strain evidence="1">Alpha-2009</strain>
        <tissue evidence="1">Whole body</tissue>
    </source>
</reference>
<proteinExistence type="predicted"/>
<dbReference type="Proteomes" id="UP001430953">
    <property type="component" value="Unassembled WGS sequence"/>
</dbReference>
<dbReference type="EMBL" id="JADYXP020000005">
    <property type="protein sequence ID" value="KAL0124156.1"/>
    <property type="molecule type" value="Genomic_DNA"/>
</dbReference>
<comment type="caution">
    <text evidence="1">The sequence shown here is derived from an EMBL/GenBank/DDBJ whole genome shotgun (WGS) entry which is preliminary data.</text>
</comment>
<evidence type="ECO:0000313" key="2">
    <source>
        <dbReference type="Proteomes" id="UP001430953"/>
    </source>
</evidence>
<dbReference type="AlphaFoldDB" id="A0AAW2GDK0"/>
<organism evidence="1 2">
    <name type="scientific">Cardiocondyla obscurior</name>
    <dbReference type="NCBI Taxonomy" id="286306"/>
    <lineage>
        <taxon>Eukaryota</taxon>
        <taxon>Metazoa</taxon>
        <taxon>Ecdysozoa</taxon>
        <taxon>Arthropoda</taxon>
        <taxon>Hexapoda</taxon>
        <taxon>Insecta</taxon>
        <taxon>Pterygota</taxon>
        <taxon>Neoptera</taxon>
        <taxon>Endopterygota</taxon>
        <taxon>Hymenoptera</taxon>
        <taxon>Apocrita</taxon>
        <taxon>Aculeata</taxon>
        <taxon>Formicoidea</taxon>
        <taxon>Formicidae</taxon>
        <taxon>Myrmicinae</taxon>
        <taxon>Cardiocondyla</taxon>
    </lineage>
</organism>
<accession>A0AAW2GDK0</accession>
<evidence type="ECO:0000313" key="1">
    <source>
        <dbReference type="EMBL" id="KAL0124156.1"/>
    </source>
</evidence>
<protein>
    <submittedName>
        <fullName evidence="1">Uncharacterized protein</fullName>
    </submittedName>
</protein>